<comment type="function">
    <text evidence="7">Transfers the glycosyl residue from UDP-Glc to the non-reducing end of alpha-1,4-glucan.</text>
</comment>
<dbReference type="Proteomes" id="UP000095283">
    <property type="component" value="Unplaced"/>
</dbReference>
<sequence length="469" mass="54707">MATHNWMPRNLSSSKVARALAGEELGDREVLPLDEGITAREEGRFVFECAWEVANKCMYGRWLIDGYPKVILFDLASGSNKMDEWKHELFERCRIGIPHEDIESNDAVILGFMVAIFLRHFRDAISGYQPLVAAHFHEWQAGLLLYYKYICTIFWFRYSSITYREGYIYIFLKYNNYYRRNFFQNLHSIAKEKIHNFIRGHFHGHLDFDLDKTVYFFTAGRFFFPIFMILQCSILQHLFPAPANSFNVESLKGQAVTKQLKEVVDRIKENVGQRIFDICLQGHLPEEEDLLSSAERIQSSFLLYRLLLVWITKTLFVVVILEYFLRTMNHGGKYTPAECTVMGIPSISTNLSGFGCFMQEHVEDPASYGIYVVDRRFKSAEDSILQLAQIMYDFCGMSRRQRIIQRNRTERLSELLDWNSLGVFYSDCRRQALEKLHPELNTIIRKNEGMVPSAATSRRPSVHSSDEEN</sequence>
<evidence type="ECO:0000256" key="6">
    <source>
        <dbReference type="ARBA" id="ARBA00047345"/>
    </source>
</evidence>
<feature type="compositionally biased region" description="Polar residues" evidence="8">
    <location>
        <begin position="454"/>
        <end position="463"/>
    </location>
</feature>
<evidence type="ECO:0000256" key="5">
    <source>
        <dbReference type="ARBA" id="ARBA00023056"/>
    </source>
</evidence>
<keyword evidence="3 7" id="KW-0328">Glycosyltransferase</keyword>
<evidence type="ECO:0000256" key="7">
    <source>
        <dbReference type="RuleBase" id="RU363104"/>
    </source>
</evidence>
<dbReference type="Gene3D" id="6.10.260.10">
    <property type="match status" value="1"/>
</dbReference>
<dbReference type="GO" id="GO:0005978">
    <property type="term" value="P:glycogen biosynthetic process"/>
    <property type="evidence" value="ECO:0007669"/>
    <property type="project" value="UniProtKB-UniPathway"/>
</dbReference>
<dbReference type="GO" id="GO:0004373">
    <property type="term" value="F:alpha-1,4-glucan glucosyltransferase (UDP-glucose donor) activity"/>
    <property type="evidence" value="ECO:0007669"/>
    <property type="project" value="UniProtKB-EC"/>
</dbReference>
<protein>
    <recommendedName>
        <fullName evidence="7">Glycogen [starch] synthase</fullName>
        <ecNumber evidence="7">2.4.1.11</ecNumber>
    </recommendedName>
</protein>
<dbReference type="Pfam" id="PF05693">
    <property type="entry name" value="Glycogen_syn"/>
    <property type="match status" value="4"/>
</dbReference>
<comment type="catalytic activity">
    <reaction evidence="6">
        <text>[(1-&gt;4)-alpha-D-glucosyl](n) + UDP-alpha-D-glucose = [(1-&gt;4)-alpha-D-glucosyl](n+1) + UDP + H(+)</text>
        <dbReference type="Rhea" id="RHEA:18549"/>
        <dbReference type="Rhea" id="RHEA-COMP:9584"/>
        <dbReference type="Rhea" id="RHEA-COMP:9587"/>
        <dbReference type="ChEBI" id="CHEBI:15378"/>
        <dbReference type="ChEBI" id="CHEBI:15444"/>
        <dbReference type="ChEBI" id="CHEBI:58223"/>
        <dbReference type="ChEBI" id="CHEBI:58885"/>
        <dbReference type="EC" id="2.4.1.11"/>
    </reaction>
    <physiologicalReaction direction="left-to-right" evidence="6">
        <dbReference type="Rhea" id="RHEA:18550"/>
    </physiologicalReaction>
</comment>
<organism evidence="10 11">
    <name type="scientific">Heterorhabditis bacteriophora</name>
    <name type="common">Entomopathogenic nematode worm</name>
    <dbReference type="NCBI Taxonomy" id="37862"/>
    <lineage>
        <taxon>Eukaryota</taxon>
        <taxon>Metazoa</taxon>
        <taxon>Ecdysozoa</taxon>
        <taxon>Nematoda</taxon>
        <taxon>Chromadorea</taxon>
        <taxon>Rhabditida</taxon>
        <taxon>Rhabditina</taxon>
        <taxon>Rhabditomorpha</taxon>
        <taxon>Strongyloidea</taxon>
        <taxon>Heterorhabditidae</taxon>
        <taxon>Heterorhabditis</taxon>
    </lineage>
</organism>
<proteinExistence type="inferred from homology"/>
<dbReference type="Gene3D" id="3.40.50.2000">
    <property type="entry name" value="Glycogen Phosphorylase B"/>
    <property type="match status" value="4"/>
</dbReference>
<comment type="similarity">
    <text evidence="2 7">Belongs to the glycosyltransferase 3 family.</text>
</comment>
<keyword evidence="5 7" id="KW-0320">Glycogen biosynthesis</keyword>
<dbReference type="PANTHER" id="PTHR10176">
    <property type="entry name" value="GLYCOGEN SYNTHASE"/>
    <property type="match status" value="1"/>
</dbReference>
<keyword evidence="9" id="KW-0472">Membrane</keyword>
<dbReference type="GO" id="GO:0005737">
    <property type="term" value="C:cytoplasm"/>
    <property type="evidence" value="ECO:0007669"/>
    <property type="project" value="TreeGrafter"/>
</dbReference>
<evidence type="ECO:0000256" key="3">
    <source>
        <dbReference type="ARBA" id="ARBA00022676"/>
    </source>
</evidence>
<evidence type="ECO:0000256" key="1">
    <source>
        <dbReference type="ARBA" id="ARBA00004964"/>
    </source>
</evidence>
<reference evidence="11" key="1">
    <citation type="submission" date="2016-11" db="UniProtKB">
        <authorList>
            <consortium name="WormBaseParasite"/>
        </authorList>
    </citation>
    <scope>IDENTIFICATION</scope>
</reference>
<evidence type="ECO:0000256" key="2">
    <source>
        <dbReference type="ARBA" id="ARBA00010686"/>
    </source>
</evidence>
<dbReference type="UniPathway" id="UPA00164"/>
<accession>A0A1I7XUN9</accession>
<comment type="pathway">
    <text evidence="1 7">Glycan biosynthesis; glycogen biosynthesis.</text>
</comment>
<dbReference type="WBParaSite" id="Hba_21062">
    <property type="protein sequence ID" value="Hba_21062"/>
    <property type="gene ID" value="Hba_21062"/>
</dbReference>
<feature type="region of interest" description="Disordered" evidence="8">
    <location>
        <begin position="447"/>
        <end position="469"/>
    </location>
</feature>
<dbReference type="PANTHER" id="PTHR10176:SF3">
    <property type="entry name" value="GLYCOGEN [STARCH] SYNTHASE"/>
    <property type="match status" value="1"/>
</dbReference>
<keyword evidence="10" id="KW-1185">Reference proteome</keyword>
<name>A0A1I7XUN9_HETBA</name>
<dbReference type="InterPro" id="IPR008631">
    <property type="entry name" value="Glycogen_synth"/>
</dbReference>
<keyword evidence="9" id="KW-1133">Transmembrane helix</keyword>
<keyword evidence="9" id="KW-0812">Transmembrane</keyword>
<keyword evidence="4 7" id="KW-0808">Transferase</keyword>
<evidence type="ECO:0000256" key="8">
    <source>
        <dbReference type="SAM" id="MobiDB-lite"/>
    </source>
</evidence>
<dbReference type="AlphaFoldDB" id="A0A1I7XUN9"/>
<evidence type="ECO:0000313" key="11">
    <source>
        <dbReference type="WBParaSite" id="Hba_21062"/>
    </source>
</evidence>
<feature type="transmembrane region" description="Helical" evidence="9">
    <location>
        <begin position="302"/>
        <end position="325"/>
    </location>
</feature>
<evidence type="ECO:0000313" key="10">
    <source>
        <dbReference type="Proteomes" id="UP000095283"/>
    </source>
</evidence>
<dbReference type="EC" id="2.4.1.11" evidence="7"/>
<evidence type="ECO:0000256" key="9">
    <source>
        <dbReference type="SAM" id="Phobius"/>
    </source>
</evidence>
<evidence type="ECO:0000256" key="4">
    <source>
        <dbReference type="ARBA" id="ARBA00022679"/>
    </source>
</evidence>